<dbReference type="InterPro" id="IPR029069">
    <property type="entry name" value="HotDog_dom_sf"/>
</dbReference>
<evidence type="ECO:0000313" key="5">
    <source>
        <dbReference type="Proteomes" id="UP000286482"/>
    </source>
</evidence>
<proteinExistence type="inferred from homology"/>
<dbReference type="NCBIfam" id="TIGR00369">
    <property type="entry name" value="unchar_dom_1"/>
    <property type="match status" value="1"/>
</dbReference>
<dbReference type="PANTHER" id="PTHR43240">
    <property type="entry name" value="1,4-DIHYDROXY-2-NAPHTHOYL-COA THIOESTERASE 1"/>
    <property type="match status" value="1"/>
</dbReference>
<dbReference type="Gene3D" id="3.10.129.10">
    <property type="entry name" value="Hotdog Thioesterase"/>
    <property type="match status" value="1"/>
</dbReference>
<dbReference type="Proteomes" id="UP000286482">
    <property type="component" value="Unassembled WGS sequence"/>
</dbReference>
<dbReference type="InterPro" id="IPR003736">
    <property type="entry name" value="PAAI_dom"/>
</dbReference>
<dbReference type="SUPFAM" id="SSF54637">
    <property type="entry name" value="Thioesterase/thiol ester dehydrase-isomerase"/>
    <property type="match status" value="1"/>
</dbReference>
<keyword evidence="2" id="KW-0378">Hydrolase</keyword>
<sequence>MSQSIWQQEFDLERLNAMNEGNLAGFWDLEFTEIGKDYLKAQFPVTDKVRQPMGLLHGGASAAVAETIGSCAAFMCAPKGSMVLGVEINANHLSAVRHGHVDVIARPLKLGNSLQVWQINLEHANKLVCSSRLTVMVKAAKT</sequence>
<keyword evidence="5" id="KW-1185">Reference proteome</keyword>
<reference evidence="4 5" key="1">
    <citation type="submission" date="2018-09" db="EMBL/GenBank/DDBJ databases">
        <authorList>
            <person name="Wang Z."/>
        </authorList>
    </citation>
    <scope>NUCLEOTIDE SEQUENCE [LARGE SCALE GENOMIC DNA]</scope>
    <source>
        <strain evidence="4 5">ALS 81</strain>
    </source>
</reference>
<comment type="similarity">
    <text evidence="1">Belongs to the thioesterase PaaI family.</text>
</comment>
<dbReference type="Pfam" id="PF03061">
    <property type="entry name" value="4HBT"/>
    <property type="match status" value="1"/>
</dbReference>
<evidence type="ECO:0000313" key="4">
    <source>
        <dbReference type="EMBL" id="RKF19722.1"/>
    </source>
</evidence>
<evidence type="ECO:0000256" key="2">
    <source>
        <dbReference type="ARBA" id="ARBA00022801"/>
    </source>
</evidence>
<dbReference type="InterPro" id="IPR006683">
    <property type="entry name" value="Thioestr_dom"/>
</dbReference>
<evidence type="ECO:0000256" key="1">
    <source>
        <dbReference type="ARBA" id="ARBA00008324"/>
    </source>
</evidence>
<gene>
    <name evidence="4" type="ORF">DBZ36_04490</name>
</gene>
<dbReference type="PANTHER" id="PTHR43240:SF5">
    <property type="entry name" value="1,4-DIHYDROXY-2-NAPHTHOYL-COA THIOESTERASE 1"/>
    <property type="match status" value="1"/>
</dbReference>
<dbReference type="GO" id="GO:0005829">
    <property type="term" value="C:cytosol"/>
    <property type="evidence" value="ECO:0007669"/>
    <property type="project" value="TreeGrafter"/>
</dbReference>
<comment type="caution">
    <text evidence="4">The sequence shown here is derived from an EMBL/GenBank/DDBJ whole genome shotgun (WGS) entry which is preliminary data.</text>
</comment>
<accession>A0A420EG85</accession>
<feature type="domain" description="Thioesterase" evidence="3">
    <location>
        <begin position="53"/>
        <end position="128"/>
    </location>
</feature>
<evidence type="ECO:0000259" key="3">
    <source>
        <dbReference type="Pfam" id="PF03061"/>
    </source>
</evidence>
<dbReference type="GO" id="GO:0061522">
    <property type="term" value="F:1,4-dihydroxy-2-naphthoyl-CoA thioesterase activity"/>
    <property type="evidence" value="ECO:0007669"/>
    <property type="project" value="TreeGrafter"/>
</dbReference>
<dbReference type="RefSeq" id="WP_120353727.1">
    <property type="nucleotide sequence ID" value="NZ_RAQO01000004.1"/>
</dbReference>
<dbReference type="CDD" id="cd03443">
    <property type="entry name" value="PaaI_thioesterase"/>
    <property type="match status" value="1"/>
</dbReference>
<organism evidence="4 5">
    <name type="scientific">Alginatibacterium sediminis</name>
    <dbReference type="NCBI Taxonomy" id="2164068"/>
    <lineage>
        <taxon>Bacteria</taxon>
        <taxon>Pseudomonadati</taxon>
        <taxon>Pseudomonadota</taxon>
        <taxon>Gammaproteobacteria</taxon>
        <taxon>Alteromonadales</taxon>
        <taxon>Alteromonadaceae</taxon>
        <taxon>Alginatibacterium</taxon>
    </lineage>
</organism>
<dbReference type="EMBL" id="RAQO01000004">
    <property type="protein sequence ID" value="RKF19722.1"/>
    <property type="molecule type" value="Genomic_DNA"/>
</dbReference>
<dbReference type="OrthoDB" id="9798208at2"/>
<protein>
    <submittedName>
        <fullName evidence="4">Hotdog fold thioesterase</fullName>
    </submittedName>
</protein>
<name>A0A420EG85_9ALTE</name>
<dbReference type="AlphaFoldDB" id="A0A420EG85"/>